<dbReference type="InterPro" id="IPR045929">
    <property type="entry name" value="DUF6348"/>
</dbReference>
<proteinExistence type="predicted"/>
<sequence length="545" mass="63354">MNENILEKIEKLHNAEKHKEIIKLIEKQKEPLSYELTCLLARAYCNIPIKSIEDTGYINKGLSLLLSVEDMGKNDPLWHYRTGYAYFYSDDEEKALYHFNKTVELIPKTKENAEKWKEFNIGYFIGECEDIIKAKKISEKFGTGENASEQDIIDFILFALMHRSFPKDDIINDNSIYIPEWMLIIKPVIINYADDRVEIEWNITCPLFDTGLKEETFGAGDNLKEAVFIAAGTFTASILLAVKNALTKSNNKLSYTSEFNGHIHNWNVYYNPLLIARDEMQTGKIDDLILWNQISPFLDAYLGNQKSVCIKIYVAKFAGSIISECSIDNIYINELSNTIGDFIDDFDVKDSFFTMRQYIILSQEEETTLPYIYDGKEGYVELKNKLKKILNVIYEIQPFNPEDNEDMEDAFFYLISRLDEEVDDFTLCIESLIFIPEIFAANVYDNIAFPESITIYTQDDEEPLQILYTQFNDYSRIFKAVWEILDNYEDTDKRDVIYNKLLSMSYSINSILAEGKKLEEIGGDEDEEITIPVFEMNVDERFEIR</sequence>
<feature type="repeat" description="TPR" evidence="1">
    <location>
        <begin position="76"/>
        <end position="109"/>
    </location>
</feature>
<keyword evidence="1" id="KW-0802">TPR repeat</keyword>
<protein>
    <recommendedName>
        <fullName evidence="4">Tetratricopeptide repeat protein</fullName>
    </recommendedName>
</protein>
<dbReference type="PROSITE" id="PS50005">
    <property type="entry name" value="TPR"/>
    <property type="match status" value="1"/>
</dbReference>
<organism evidence="2 3">
    <name type="scientific">Candidatus Mucispirillum faecigallinarum</name>
    <dbReference type="NCBI Taxonomy" id="2838699"/>
    <lineage>
        <taxon>Bacteria</taxon>
        <taxon>Pseudomonadati</taxon>
        <taxon>Deferribacterota</taxon>
        <taxon>Deferribacteres</taxon>
        <taxon>Deferribacterales</taxon>
        <taxon>Mucispirillaceae</taxon>
        <taxon>Mucispirillum</taxon>
    </lineage>
</organism>
<evidence type="ECO:0000256" key="1">
    <source>
        <dbReference type="PROSITE-ProRule" id="PRU00339"/>
    </source>
</evidence>
<dbReference type="Proteomes" id="UP000824176">
    <property type="component" value="Unassembled WGS sequence"/>
</dbReference>
<accession>A0A9D2GTJ7</accession>
<dbReference type="AlphaFoldDB" id="A0A9D2GTJ7"/>
<evidence type="ECO:0008006" key="4">
    <source>
        <dbReference type="Google" id="ProtNLM"/>
    </source>
</evidence>
<name>A0A9D2GTJ7_9BACT</name>
<dbReference type="Gene3D" id="1.25.40.10">
    <property type="entry name" value="Tetratricopeptide repeat domain"/>
    <property type="match status" value="1"/>
</dbReference>
<dbReference type="InterPro" id="IPR019734">
    <property type="entry name" value="TPR_rpt"/>
</dbReference>
<reference evidence="2" key="1">
    <citation type="journal article" date="2021" name="PeerJ">
        <title>Extensive microbial diversity within the chicken gut microbiome revealed by metagenomics and culture.</title>
        <authorList>
            <person name="Gilroy R."/>
            <person name="Ravi A."/>
            <person name="Getino M."/>
            <person name="Pursley I."/>
            <person name="Horton D.L."/>
            <person name="Alikhan N.F."/>
            <person name="Baker D."/>
            <person name="Gharbi K."/>
            <person name="Hall N."/>
            <person name="Watson M."/>
            <person name="Adriaenssens E.M."/>
            <person name="Foster-Nyarko E."/>
            <person name="Jarju S."/>
            <person name="Secka A."/>
            <person name="Antonio M."/>
            <person name="Oren A."/>
            <person name="Chaudhuri R.R."/>
            <person name="La Ragione R."/>
            <person name="Hildebrand F."/>
            <person name="Pallen M.J."/>
        </authorList>
    </citation>
    <scope>NUCLEOTIDE SEQUENCE</scope>
    <source>
        <strain evidence="2">ChiW4-1371</strain>
    </source>
</reference>
<gene>
    <name evidence="2" type="ORF">H9804_02155</name>
</gene>
<dbReference type="SUPFAM" id="SSF48452">
    <property type="entry name" value="TPR-like"/>
    <property type="match status" value="1"/>
</dbReference>
<comment type="caution">
    <text evidence="2">The sequence shown here is derived from an EMBL/GenBank/DDBJ whole genome shotgun (WGS) entry which is preliminary data.</text>
</comment>
<evidence type="ECO:0000313" key="2">
    <source>
        <dbReference type="EMBL" id="HIZ88721.1"/>
    </source>
</evidence>
<dbReference type="InterPro" id="IPR011990">
    <property type="entry name" value="TPR-like_helical_dom_sf"/>
</dbReference>
<dbReference type="EMBL" id="DXAQ01000032">
    <property type="protein sequence ID" value="HIZ88721.1"/>
    <property type="molecule type" value="Genomic_DNA"/>
</dbReference>
<evidence type="ECO:0000313" key="3">
    <source>
        <dbReference type="Proteomes" id="UP000824176"/>
    </source>
</evidence>
<reference evidence="2" key="2">
    <citation type="submission" date="2021-04" db="EMBL/GenBank/DDBJ databases">
        <authorList>
            <person name="Gilroy R."/>
        </authorList>
    </citation>
    <scope>NUCLEOTIDE SEQUENCE</scope>
    <source>
        <strain evidence="2">ChiW4-1371</strain>
    </source>
</reference>
<dbReference type="Pfam" id="PF19875">
    <property type="entry name" value="DUF6348"/>
    <property type="match status" value="1"/>
</dbReference>